<feature type="transmembrane region" description="Helical" evidence="2">
    <location>
        <begin position="16"/>
        <end position="37"/>
    </location>
</feature>
<evidence type="ECO:0000256" key="1">
    <source>
        <dbReference type="SAM" id="MobiDB-lite"/>
    </source>
</evidence>
<organism evidence="3 4">
    <name type="scientific">Leucobacter chromiisoli</name>
    <dbReference type="NCBI Taxonomy" id="2796471"/>
    <lineage>
        <taxon>Bacteria</taxon>
        <taxon>Bacillati</taxon>
        <taxon>Actinomycetota</taxon>
        <taxon>Actinomycetes</taxon>
        <taxon>Micrococcales</taxon>
        <taxon>Microbacteriaceae</taxon>
        <taxon>Leucobacter</taxon>
    </lineage>
</organism>
<proteinExistence type="predicted"/>
<dbReference type="RefSeq" id="WP_024356148.1">
    <property type="nucleotide sequence ID" value="NZ_JAEHOH010000009.1"/>
</dbReference>
<accession>A0A934Q6R9</accession>
<feature type="region of interest" description="Disordered" evidence="1">
    <location>
        <begin position="40"/>
        <end position="65"/>
    </location>
</feature>
<dbReference type="AlphaFoldDB" id="A0A934Q6R9"/>
<evidence type="ECO:0000313" key="3">
    <source>
        <dbReference type="EMBL" id="MBK0418751.1"/>
    </source>
</evidence>
<evidence type="ECO:0000313" key="4">
    <source>
        <dbReference type="Proteomes" id="UP000608530"/>
    </source>
</evidence>
<evidence type="ECO:0000256" key="2">
    <source>
        <dbReference type="SAM" id="Phobius"/>
    </source>
</evidence>
<keyword evidence="2" id="KW-0812">Transmembrane</keyword>
<comment type="caution">
    <text evidence="3">The sequence shown here is derived from an EMBL/GenBank/DDBJ whole genome shotgun (WGS) entry which is preliminary data.</text>
</comment>
<name>A0A934Q6R9_9MICO</name>
<keyword evidence="2" id="KW-1133">Transmembrane helix</keyword>
<gene>
    <name evidence="3" type="ORF">JD276_06855</name>
</gene>
<protein>
    <submittedName>
        <fullName evidence="3">Uncharacterized protein</fullName>
    </submittedName>
</protein>
<dbReference type="EMBL" id="JAEHOH010000009">
    <property type="protein sequence ID" value="MBK0418751.1"/>
    <property type="molecule type" value="Genomic_DNA"/>
</dbReference>
<reference evidence="3" key="1">
    <citation type="submission" date="2020-12" db="EMBL/GenBank/DDBJ databases">
        <title>Leucobacter sp. CAS1, isolated from Chromium sludge.</title>
        <authorList>
            <person name="Xu Z."/>
        </authorList>
    </citation>
    <scope>NUCLEOTIDE SEQUENCE</scope>
    <source>
        <strain evidence="3">CSA1</strain>
    </source>
</reference>
<keyword evidence="4" id="KW-1185">Reference proteome</keyword>
<dbReference type="Proteomes" id="UP000608530">
    <property type="component" value="Unassembled WGS sequence"/>
</dbReference>
<keyword evidence="2" id="KW-0472">Membrane</keyword>
<sequence>MRQTTEPEQASRRLRIALIGGGIVLALLVGAGIYGLLRGPAPESSPGPRVSASETPGADRDLSPRELPAVSDAERFARDVAEGLFAWDTGLGYSPHEYMQAIIDVADPDEAPGLAADLRAYLPDDAAWAELRNYSTRQWLTIDTITFPESWAGIAADARPGTLLPGATAYTVTGTRHRTGVWEGQGVTDARPVSFTIFAACPDDEDCRLLRLSALDTPLR</sequence>